<keyword evidence="2" id="KW-1185">Reference proteome</keyword>
<evidence type="ECO:0000313" key="2">
    <source>
        <dbReference type="Proteomes" id="UP000515275"/>
    </source>
</evidence>
<sequence length="294" mass="32122">MTQTPPSHILASFQVPAARPVQLDSEWSHGWRCDRAVISPADEPARAAWIARTMAKMRPAGVSVSRPIVSSDGRYSVSGWRARTFLSGHRAPRFDEIAMAALRISEALRDEEKPTFLQAPKKTGVWNEADVFAAAESAAFDADPTEWVRVSLPLDSVPRDDIADALTKAAELAAARGELSEPDQLVHGDVLGCLVFDGLADPVLTDLVPSWRPAGWPVALMVVDAMAWCNGSDALLKRWAHIPDFWELALRAALYRVMVHAILPHSRPEAWQGLSRVADVILAHAHHSTDVSPA</sequence>
<dbReference type="RefSeq" id="WP_185770192.1">
    <property type="nucleotide sequence ID" value="NZ_CP046883.1"/>
</dbReference>
<dbReference type="NCBIfam" id="TIGR02569">
    <property type="entry name" value="TIGR02569_actnb"/>
    <property type="match status" value="1"/>
</dbReference>
<reference evidence="1 2" key="1">
    <citation type="submission" date="2019-12" db="EMBL/GenBank/DDBJ databases">
        <title>Corynebacterium sp. nov., isolated from feces of the Anser Albifrons in China.</title>
        <authorList>
            <person name="Liu Q."/>
        </authorList>
    </citation>
    <scope>NUCLEOTIDE SEQUENCE [LARGE SCALE GENOMIC DNA]</scope>
    <source>
        <strain evidence="1 2">23H37-10</strain>
    </source>
</reference>
<dbReference type="EMBL" id="CP046883">
    <property type="protein sequence ID" value="QNH96442.1"/>
    <property type="molecule type" value="Genomic_DNA"/>
</dbReference>
<organism evidence="1 2">
    <name type="scientific">Corynebacterium anserum</name>
    <dbReference type="NCBI Taxonomy" id="2684406"/>
    <lineage>
        <taxon>Bacteria</taxon>
        <taxon>Bacillati</taxon>
        <taxon>Actinomycetota</taxon>
        <taxon>Actinomycetes</taxon>
        <taxon>Mycobacteriales</taxon>
        <taxon>Corynebacteriaceae</taxon>
        <taxon>Corynebacterium</taxon>
    </lineage>
</organism>
<dbReference type="KEGG" id="cans:GP473_07050"/>
<name>A0A7G7YPM2_9CORY</name>
<evidence type="ECO:0000313" key="1">
    <source>
        <dbReference type="EMBL" id="QNH96442.1"/>
    </source>
</evidence>
<dbReference type="AlphaFoldDB" id="A0A7G7YPM2"/>
<dbReference type="Proteomes" id="UP000515275">
    <property type="component" value="Chromosome"/>
</dbReference>
<protein>
    <submittedName>
        <fullName evidence="1">TIGR02569 family protein</fullName>
    </submittedName>
</protein>
<gene>
    <name evidence="1" type="ORF">GP473_07050</name>
</gene>
<proteinExistence type="predicted"/>
<accession>A0A7G7YPM2</accession>
<dbReference type="InterPro" id="IPR013402">
    <property type="entry name" value="CHP02569"/>
</dbReference>